<keyword evidence="1" id="KW-0812">Transmembrane</keyword>
<keyword evidence="3" id="KW-1185">Reference proteome</keyword>
<name>K0K374_SACES</name>
<sequence length="162" mass="17210">MAAPVAWTPRGMRSRSPGRLSAVVPHHRSMDRGDSRYLLAPALGLVLGMAWLLCLGTFVRAVGERAALFYYALGFSLVWAAGSGVVSWLVLRRYTVRRPGLTAGVSIGLVLFAGAFGHGWLPTAFAPLVFAGCFTVAAAVVDQLPGKPNGPLRGRRPQGPVQ</sequence>
<dbReference type="PATRIC" id="fig|1179773.3.peg.7518"/>
<reference evidence="2 3" key="1">
    <citation type="journal article" date="2012" name="BMC Genomics">
        <title>Complete genome sequence of Saccharothrix espanaensis DSM 44229T and comparison to the other completely sequenced Pseudonocardiaceae.</title>
        <authorList>
            <person name="Strobel T."/>
            <person name="Al-Dilaimi A."/>
            <person name="Blom J."/>
            <person name="Gessner A."/>
            <person name="Kalinowski J."/>
            <person name="Luzhetska M."/>
            <person name="Puhler A."/>
            <person name="Szczepanowski R."/>
            <person name="Bechthold A."/>
            <person name="Ruckert C."/>
        </authorList>
    </citation>
    <scope>NUCLEOTIDE SEQUENCE [LARGE SCALE GENOMIC DNA]</scope>
    <source>
        <strain evidence="3">ATCC 51144 / DSM 44229 / JCM 9112 / NBRC 15066 / NRRL 15764</strain>
    </source>
</reference>
<organism evidence="2 3">
    <name type="scientific">Saccharothrix espanaensis (strain ATCC 51144 / DSM 44229 / JCM 9112 / NBRC 15066 / NRRL 15764)</name>
    <dbReference type="NCBI Taxonomy" id="1179773"/>
    <lineage>
        <taxon>Bacteria</taxon>
        <taxon>Bacillati</taxon>
        <taxon>Actinomycetota</taxon>
        <taxon>Actinomycetes</taxon>
        <taxon>Pseudonocardiales</taxon>
        <taxon>Pseudonocardiaceae</taxon>
        <taxon>Saccharothrix</taxon>
    </lineage>
</organism>
<feature type="transmembrane region" description="Helical" evidence="1">
    <location>
        <begin position="37"/>
        <end position="62"/>
    </location>
</feature>
<keyword evidence="1" id="KW-1133">Transmembrane helix</keyword>
<protein>
    <submittedName>
        <fullName evidence="2">Putative membrane protein</fullName>
    </submittedName>
</protein>
<dbReference type="EMBL" id="HE804045">
    <property type="protein sequence ID" value="CCH34670.1"/>
    <property type="molecule type" value="Genomic_DNA"/>
</dbReference>
<evidence type="ECO:0000256" key="1">
    <source>
        <dbReference type="SAM" id="Phobius"/>
    </source>
</evidence>
<gene>
    <name evidence="2" type="ordered locus">BN6_74430</name>
</gene>
<dbReference type="HOGENOM" id="CLU_1634178_0_0_11"/>
<evidence type="ECO:0000313" key="3">
    <source>
        <dbReference type="Proteomes" id="UP000006281"/>
    </source>
</evidence>
<feature type="transmembrane region" description="Helical" evidence="1">
    <location>
        <begin position="103"/>
        <end position="121"/>
    </location>
</feature>
<feature type="transmembrane region" description="Helical" evidence="1">
    <location>
        <begin position="68"/>
        <end position="91"/>
    </location>
</feature>
<evidence type="ECO:0000313" key="2">
    <source>
        <dbReference type="EMBL" id="CCH34670.1"/>
    </source>
</evidence>
<dbReference type="KEGG" id="sesp:BN6_74430"/>
<dbReference type="AlphaFoldDB" id="K0K374"/>
<keyword evidence="1" id="KW-0472">Membrane</keyword>
<proteinExistence type="predicted"/>
<dbReference type="Proteomes" id="UP000006281">
    <property type="component" value="Chromosome"/>
</dbReference>
<accession>K0K374</accession>